<dbReference type="Gene3D" id="1.20.1560.10">
    <property type="entry name" value="ABC transporter type 1, transmembrane domain"/>
    <property type="match status" value="1"/>
</dbReference>
<feature type="domain" description="ABC transporter" evidence="9">
    <location>
        <begin position="374"/>
        <end position="573"/>
    </location>
</feature>
<keyword evidence="5 11" id="KW-0067">ATP-binding</keyword>
<evidence type="ECO:0000259" key="9">
    <source>
        <dbReference type="PROSITE" id="PS50893"/>
    </source>
</evidence>
<dbReference type="GO" id="GO:0005524">
    <property type="term" value="F:ATP binding"/>
    <property type="evidence" value="ECO:0007669"/>
    <property type="project" value="UniProtKB-KW"/>
</dbReference>
<evidence type="ECO:0000256" key="5">
    <source>
        <dbReference type="ARBA" id="ARBA00022840"/>
    </source>
</evidence>
<evidence type="ECO:0000313" key="11">
    <source>
        <dbReference type="EMBL" id="XFO64975.1"/>
    </source>
</evidence>
<keyword evidence="4" id="KW-0547">Nucleotide-binding</keyword>
<dbReference type="PANTHER" id="PTHR11384:SF59">
    <property type="entry name" value="LYSOSOMAL COBALAMIN TRANSPORTER ABCD4"/>
    <property type="match status" value="1"/>
</dbReference>
<dbReference type="RefSeq" id="WP_094606672.1">
    <property type="nucleotide sequence ID" value="NZ_CP155573.1"/>
</dbReference>
<feature type="transmembrane region" description="Helical" evidence="8">
    <location>
        <begin position="273"/>
        <end position="291"/>
    </location>
</feature>
<feature type="transmembrane region" description="Helical" evidence="8">
    <location>
        <begin position="149"/>
        <end position="168"/>
    </location>
</feature>
<keyword evidence="7 8" id="KW-0472">Membrane</keyword>
<dbReference type="SMART" id="SM00382">
    <property type="entry name" value="AAA"/>
    <property type="match status" value="1"/>
</dbReference>
<keyword evidence="2" id="KW-0813">Transport</keyword>
<dbReference type="InterPro" id="IPR011527">
    <property type="entry name" value="ABC1_TM_dom"/>
</dbReference>
<dbReference type="Pfam" id="PF00005">
    <property type="entry name" value="ABC_tran"/>
    <property type="match status" value="1"/>
</dbReference>
<dbReference type="SUPFAM" id="SSF90123">
    <property type="entry name" value="ABC transporter transmembrane region"/>
    <property type="match status" value="1"/>
</dbReference>
<dbReference type="Proteomes" id="UP000216752">
    <property type="component" value="Chromosome"/>
</dbReference>
<gene>
    <name evidence="11" type="primary">bacA_2</name>
    <name evidence="11" type="ORF">SPSIL_010840</name>
</gene>
<evidence type="ECO:0000256" key="7">
    <source>
        <dbReference type="ARBA" id="ARBA00023136"/>
    </source>
</evidence>
<dbReference type="InterPro" id="IPR036640">
    <property type="entry name" value="ABC1_TM_sf"/>
</dbReference>
<proteinExistence type="predicted"/>
<feature type="transmembrane region" description="Helical" evidence="8">
    <location>
        <begin position="72"/>
        <end position="92"/>
    </location>
</feature>
<evidence type="ECO:0000256" key="4">
    <source>
        <dbReference type="ARBA" id="ARBA00022741"/>
    </source>
</evidence>
<reference evidence="11" key="1">
    <citation type="submission" date="2024-05" db="EMBL/GenBank/DDBJ databases">
        <title>Isolation and characterization of Sporomusa carbonis sp. nov., a carboxydotrophic hydrogenogen in the genus of Sporomusa isolated from a charcoal burning pile.</title>
        <authorList>
            <person name="Boeer T."/>
            <person name="Rosenbaum F."/>
            <person name="Eysell L."/>
            <person name="Mueller V."/>
            <person name="Daniel R."/>
            <person name="Poehlein A."/>
        </authorList>
    </citation>
    <scope>NUCLEOTIDE SEQUENCE [LARGE SCALE GENOMIC DNA]</scope>
    <source>
        <strain evidence="11">DSM 10669</strain>
    </source>
</reference>
<keyword evidence="3 8" id="KW-0812">Transmembrane</keyword>
<evidence type="ECO:0000256" key="6">
    <source>
        <dbReference type="ARBA" id="ARBA00022989"/>
    </source>
</evidence>
<dbReference type="PROSITE" id="PS50893">
    <property type="entry name" value="ABC_TRANSPORTER_2"/>
    <property type="match status" value="1"/>
</dbReference>
<dbReference type="PROSITE" id="PS00211">
    <property type="entry name" value="ABC_TRANSPORTER_1"/>
    <property type="match status" value="1"/>
</dbReference>
<dbReference type="EMBL" id="CP155573">
    <property type="protein sequence ID" value="XFO64975.1"/>
    <property type="molecule type" value="Genomic_DNA"/>
</dbReference>
<keyword evidence="12" id="KW-1185">Reference proteome</keyword>
<protein>
    <submittedName>
        <fullName evidence="11">Vitamin B12 transport ATP-binding protein BacA</fullName>
    </submittedName>
</protein>
<keyword evidence="6 8" id="KW-1133">Transmembrane helix</keyword>
<evidence type="ECO:0000256" key="3">
    <source>
        <dbReference type="ARBA" id="ARBA00022692"/>
    </source>
</evidence>
<dbReference type="Gene3D" id="3.40.50.300">
    <property type="entry name" value="P-loop containing nucleotide triphosphate hydrolases"/>
    <property type="match status" value="1"/>
</dbReference>
<evidence type="ECO:0000256" key="1">
    <source>
        <dbReference type="ARBA" id="ARBA00004651"/>
    </source>
</evidence>
<name>A0ABZ3IH23_9FIRM</name>
<dbReference type="InterPro" id="IPR027417">
    <property type="entry name" value="P-loop_NTPase"/>
</dbReference>
<dbReference type="PROSITE" id="PS50929">
    <property type="entry name" value="ABC_TM1F"/>
    <property type="match status" value="1"/>
</dbReference>
<dbReference type="InterPro" id="IPR003593">
    <property type="entry name" value="AAA+_ATPase"/>
</dbReference>
<feature type="transmembrane region" description="Helical" evidence="8">
    <location>
        <begin position="188"/>
        <end position="212"/>
    </location>
</feature>
<dbReference type="InterPro" id="IPR050835">
    <property type="entry name" value="ABC_transporter_sub-D"/>
</dbReference>
<accession>A0ABZ3IH23</accession>
<evidence type="ECO:0000313" key="12">
    <source>
        <dbReference type="Proteomes" id="UP000216752"/>
    </source>
</evidence>
<comment type="subcellular location">
    <subcellularLocation>
        <location evidence="1">Cell membrane</location>
        <topology evidence="1">Multi-pass membrane protein</topology>
    </subcellularLocation>
</comment>
<dbReference type="CDD" id="cd03223">
    <property type="entry name" value="ABCD_peroxisomal_ALDP"/>
    <property type="match status" value="1"/>
</dbReference>
<evidence type="ECO:0000259" key="10">
    <source>
        <dbReference type="PROSITE" id="PS50929"/>
    </source>
</evidence>
<dbReference type="InterPro" id="IPR003439">
    <property type="entry name" value="ABC_transporter-like_ATP-bd"/>
</dbReference>
<dbReference type="SUPFAM" id="SSF52540">
    <property type="entry name" value="P-loop containing nucleoside triphosphate hydrolases"/>
    <property type="match status" value="1"/>
</dbReference>
<dbReference type="Pfam" id="PF06472">
    <property type="entry name" value="ABC_membrane_2"/>
    <property type="match status" value="1"/>
</dbReference>
<sequence length="577" mass="66075">MQKFGASFLKGIWKLSQGYWHSEEKWYARMLLSSIVGLQLLDVFVLVKYNTWQNAFYNTIQNLDKTGFLTYLGYWPVFTVVFLVIEIYKLYLLQLLEIKWRSWLTDHYLTDWLQKRTYYLLQIVDTSADNPDQRISEDLRLFVSSTLNLSLGFLRAVVSLCSFVVILWNLSGSMEIILGEQQFSIPGYMVWIGIVYAFAGSFLTAIVGNSLVGLDYAKQRYEADFRFSMIRLRENSEGVAFYHGEQREQANFNHCFTKIIDNFRGIMACQKNLSWVTLLHWRLTFIFPYLVCAPHLFSGQMQLGGLMQTASAFTQVELALSFFIRNYFSLTDASLAQLQAVVNRLTNFIDTMNRIQGVAEKKSIKVNYTEEQTVTVAGLDVRLPDGKLLLTNLGIQIHAGDTLLITGYSGCGKSTLMRALAGIWPFGQGTINMPQNQRVLFLPQRPYLPLGTLREVLVYPEAADASSDEKLREFMSLCKLEYLADQLDNTENWSQMLSLGEQQKVAFARVMLQRPQWLFLDEATSALDESTEQLMYKLLQEHLEDTAVISIGHRGTLDKYHKMKLSIGNTGSWQIAA</sequence>
<dbReference type="InterPro" id="IPR017871">
    <property type="entry name" value="ABC_transporter-like_CS"/>
</dbReference>
<evidence type="ECO:0000256" key="2">
    <source>
        <dbReference type="ARBA" id="ARBA00022448"/>
    </source>
</evidence>
<feature type="domain" description="ABC transmembrane type-1" evidence="10">
    <location>
        <begin position="60"/>
        <end position="332"/>
    </location>
</feature>
<organism evidence="11 12">
    <name type="scientific">Sporomusa silvacetica DSM 10669</name>
    <dbReference type="NCBI Taxonomy" id="1123289"/>
    <lineage>
        <taxon>Bacteria</taxon>
        <taxon>Bacillati</taxon>
        <taxon>Bacillota</taxon>
        <taxon>Negativicutes</taxon>
        <taxon>Selenomonadales</taxon>
        <taxon>Sporomusaceae</taxon>
        <taxon>Sporomusa</taxon>
    </lineage>
</organism>
<dbReference type="PANTHER" id="PTHR11384">
    <property type="entry name" value="ATP-BINDING CASSETTE, SUB-FAMILY D MEMBER"/>
    <property type="match status" value="1"/>
</dbReference>
<evidence type="ECO:0000256" key="8">
    <source>
        <dbReference type="SAM" id="Phobius"/>
    </source>
</evidence>